<evidence type="ECO:0008006" key="3">
    <source>
        <dbReference type="Google" id="ProtNLM"/>
    </source>
</evidence>
<evidence type="ECO:0000313" key="1">
    <source>
        <dbReference type="EMBL" id="ABQ25542.1"/>
    </source>
</evidence>
<dbReference type="Proteomes" id="UP000006695">
    <property type="component" value="Chromosome"/>
</dbReference>
<sequence length="188" mass="21119">MGDAELHGYAIATEMAGDEGVQLLSGLGKGELIKIIIDDAKNWLAHDGLWFQAVESVHGMDEAIAADRAAWEKFTVIEAKRIMERLGMKPGGGIPALVECLKHRLYARLNLQDVMEQSDSRVVFRMVDCRVQSARRRKGLADFPCKTVGIVEYAEFARTIDPRIRTRCIACPPDAHPDQYWCAWEFTL</sequence>
<dbReference type="EMBL" id="CP000698">
    <property type="protein sequence ID" value="ABQ25542.1"/>
    <property type="molecule type" value="Genomic_DNA"/>
</dbReference>
<dbReference type="OrthoDB" id="9793253at2"/>
<protein>
    <recommendedName>
        <fullName evidence="3">Cytosolic protein</fullName>
    </recommendedName>
</protein>
<dbReference type="RefSeq" id="WP_011938259.1">
    <property type="nucleotide sequence ID" value="NC_009483.1"/>
</dbReference>
<name>A5GA55_GEOUR</name>
<keyword evidence="2" id="KW-1185">Reference proteome</keyword>
<reference evidence="1 2" key="1">
    <citation type="submission" date="2007-05" db="EMBL/GenBank/DDBJ databases">
        <title>Complete sequence of Geobacter uraniireducens Rf4.</title>
        <authorList>
            <consortium name="US DOE Joint Genome Institute"/>
            <person name="Copeland A."/>
            <person name="Lucas S."/>
            <person name="Lapidus A."/>
            <person name="Barry K."/>
            <person name="Detter J.C."/>
            <person name="Glavina del Rio T."/>
            <person name="Hammon N."/>
            <person name="Israni S."/>
            <person name="Dalin E."/>
            <person name="Tice H."/>
            <person name="Pitluck S."/>
            <person name="Chertkov O."/>
            <person name="Brettin T."/>
            <person name="Bruce D."/>
            <person name="Han C."/>
            <person name="Schmutz J."/>
            <person name="Larimer F."/>
            <person name="Land M."/>
            <person name="Hauser L."/>
            <person name="Kyrpides N."/>
            <person name="Mikhailova N."/>
            <person name="Shelobolina E."/>
            <person name="Aklujkar M."/>
            <person name="Lovley D."/>
            <person name="Richardson P."/>
        </authorList>
    </citation>
    <scope>NUCLEOTIDE SEQUENCE [LARGE SCALE GENOMIC DNA]</scope>
    <source>
        <strain evidence="1 2">Rf4</strain>
    </source>
</reference>
<dbReference type="HOGENOM" id="CLU_116203_0_0_7"/>
<evidence type="ECO:0000313" key="2">
    <source>
        <dbReference type="Proteomes" id="UP000006695"/>
    </source>
</evidence>
<organism evidence="1 2">
    <name type="scientific">Geotalea uraniireducens (strain Rf4)</name>
    <name type="common">Geobacter uraniireducens</name>
    <dbReference type="NCBI Taxonomy" id="351605"/>
    <lineage>
        <taxon>Bacteria</taxon>
        <taxon>Pseudomonadati</taxon>
        <taxon>Thermodesulfobacteriota</taxon>
        <taxon>Desulfuromonadia</taxon>
        <taxon>Geobacterales</taxon>
        <taxon>Geobacteraceae</taxon>
        <taxon>Geotalea</taxon>
    </lineage>
</organism>
<accession>A5GA55</accession>
<gene>
    <name evidence="1" type="ordered locus">Gura_1341</name>
</gene>
<dbReference type="Pfam" id="PF19620">
    <property type="entry name" value="DUF6125"/>
    <property type="match status" value="1"/>
</dbReference>
<dbReference type="AlphaFoldDB" id="A5GA55"/>
<dbReference type="STRING" id="351605.Gura_1341"/>
<proteinExistence type="predicted"/>
<dbReference type="KEGG" id="gur:Gura_1341"/>